<dbReference type="Proteomes" id="UP000887566">
    <property type="component" value="Unplaced"/>
</dbReference>
<dbReference type="WBParaSite" id="PSAMB.scaffold12874size2540.g35139.t1">
    <property type="protein sequence ID" value="PSAMB.scaffold12874size2540.g35139.t1"/>
    <property type="gene ID" value="PSAMB.scaffold12874size2540.g35139"/>
</dbReference>
<accession>A0A914UVA5</accession>
<evidence type="ECO:0000256" key="1">
    <source>
        <dbReference type="SAM" id="MobiDB-lite"/>
    </source>
</evidence>
<feature type="region of interest" description="Disordered" evidence="1">
    <location>
        <begin position="73"/>
        <end position="153"/>
    </location>
</feature>
<name>A0A914UVA5_9BILA</name>
<feature type="compositionally biased region" description="Basic and acidic residues" evidence="1">
    <location>
        <begin position="109"/>
        <end position="130"/>
    </location>
</feature>
<reference evidence="3" key="1">
    <citation type="submission" date="2022-11" db="UniProtKB">
        <authorList>
            <consortium name="WormBaseParasite"/>
        </authorList>
    </citation>
    <scope>IDENTIFICATION</scope>
</reference>
<proteinExistence type="predicted"/>
<protein>
    <submittedName>
        <fullName evidence="3">Uncharacterized protein</fullName>
    </submittedName>
</protein>
<feature type="compositionally biased region" description="Basic residues" evidence="1">
    <location>
        <begin position="132"/>
        <end position="144"/>
    </location>
</feature>
<feature type="compositionally biased region" description="Low complexity" evidence="1">
    <location>
        <begin position="95"/>
        <end position="107"/>
    </location>
</feature>
<dbReference type="AlphaFoldDB" id="A0A914UVA5"/>
<sequence>MSGYSRPDIRIGAGHNRIKSVGHAFGTCAVWQSHRPQSALVIVQLAREEETEDVEDIGGKVSNCATRSSFACQLPSAGGRDEGRRSSVDDDRQGARGVASRRAASRASPKKEGKEARKLRPTVLRHDTWSRRSYRNHSSVRRRHSDPLNHPRN</sequence>
<organism evidence="2 3">
    <name type="scientific">Plectus sambesii</name>
    <dbReference type="NCBI Taxonomy" id="2011161"/>
    <lineage>
        <taxon>Eukaryota</taxon>
        <taxon>Metazoa</taxon>
        <taxon>Ecdysozoa</taxon>
        <taxon>Nematoda</taxon>
        <taxon>Chromadorea</taxon>
        <taxon>Plectida</taxon>
        <taxon>Plectina</taxon>
        <taxon>Plectoidea</taxon>
        <taxon>Plectidae</taxon>
        <taxon>Plectus</taxon>
    </lineage>
</organism>
<evidence type="ECO:0000313" key="2">
    <source>
        <dbReference type="Proteomes" id="UP000887566"/>
    </source>
</evidence>
<evidence type="ECO:0000313" key="3">
    <source>
        <dbReference type="WBParaSite" id="PSAMB.scaffold12874size2540.g35139.t1"/>
    </source>
</evidence>
<feature type="compositionally biased region" description="Basic and acidic residues" evidence="1">
    <location>
        <begin position="79"/>
        <end position="94"/>
    </location>
</feature>
<keyword evidence="2" id="KW-1185">Reference proteome</keyword>